<keyword evidence="3" id="KW-0479">Metal-binding</keyword>
<dbReference type="PRINTS" id="PR00723">
    <property type="entry name" value="SUBTILISIN"/>
</dbReference>
<dbReference type="CDD" id="cd12215">
    <property type="entry name" value="ChiC_BD"/>
    <property type="match status" value="1"/>
</dbReference>
<dbReference type="InterPro" id="IPR003610">
    <property type="entry name" value="CBM5/12"/>
</dbReference>
<dbReference type="Gene3D" id="3.40.50.200">
    <property type="entry name" value="Peptidase S8/S53 domain"/>
    <property type="match status" value="1"/>
</dbReference>
<feature type="active site" description="Charge relay system" evidence="6">
    <location>
        <position position="189"/>
    </location>
</feature>
<dbReference type="GO" id="GO:0004252">
    <property type="term" value="F:serine-type endopeptidase activity"/>
    <property type="evidence" value="ECO:0007669"/>
    <property type="project" value="UniProtKB-UniRule"/>
</dbReference>
<sequence>MYKTYLSKELRLCGKLSIVKLGLLGALLSNPTFAEERVQRYIVKLNDEVLSQYIGLQGLQGEEAVEAKNQLMYNFASQVNSQIIRALPHQNAFSAMLSARQYHALLKSPSTDFIELDPKRYLASESIPYGIEIVQARQLSDAQAGNIKVCVMDTGYTPEHPDLPEQGVTGDDGHGDYDTGDWFHDGHGHGTHVAGTIAALGGNGLGVVGVNPSGRLGLHIVKVFDDKGQWTYGSEIAYAVEQCAEAGADIINMSLGGTSFSVVENEVFNRTYAEGVLHIAAAGNNGSSMEHYPASYDNVISVAAVDQHRNRASFSQFHGQVELAAPGVEVNSTLPGNRYAAWSGTSMATPHVTGVAALVWSNHRECSNAHIRDALVLNALDRGNLGRDQYYGYGIVQAKAASDYLTVHGCESNLNQQPVASFSHSSESQTVSFFDQSTDDSAVISHYWQFNDANNPKNDTSTEQNPTYTYVNDGRYYVTLLATDAQGKASISQQEVIVDSGLPDECEGLPMFSVHQSYGTGDRVFFQNYKYVARQDTFATYPTRYPDIWRKQGRCYAENVSPTADFSAQANGLSVTFINNSWDDNGIVSHVWDFGDGHTSSAASPIHTYAKKGEYAVTLTVQDQALLSSTKELKISIDKDAQTCGGLPAWQADKTYVKDDQVHLNNVKYTAKWSTRKNPEQNSGRWDVWVNNGVCH</sequence>
<evidence type="ECO:0000256" key="6">
    <source>
        <dbReference type="PROSITE-ProRule" id="PRU01240"/>
    </source>
</evidence>
<dbReference type="PROSITE" id="PS00137">
    <property type="entry name" value="SUBTILASE_HIS"/>
    <property type="match status" value="1"/>
</dbReference>
<keyword evidence="2 6" id="KW-0645">Protease</keyword>
<accession>A0A166UCP3</accession>
<evidence type="ECO:0000256" key="3">
    <source>
        <dbReference type="ARBA" id="ARBA00022723"/>
    </source>
</evidence>
<reference evidence="9 10" key="1">
    <citation type="submission" date="2013-07" db="EMBL/GenBank/DDBJ databases">
        <title>Comparative Genomic and Metabolomic Analysis of Twelve Strains of Pseudoalteromonas luteoviolacea.</title>
        <authorList>
            <person name="Vynne N.G."/>
            <person name="Mansson M."/>
            <person name="Gram L."/>
        </authorList>
    </citation>
    <scope>NUCLEOTIDE SEQUENCE [LARGE SCALE GENOMIC DNA]</scope>
    <source>
        <strain evidence="9 10">DSM 6061</strain>
    </source>
</reference>
<keyword evidence="10" id="KW-1185">Reference proteome</keyword>
<evidence type="ECO:0000256" key="7">
    <source>
        <dbReference type="SAM" id="SignalP"/>
    </source>
</evidence>
<comment type="caution">
    <text evidence="9">The sequence shown here is derived from an EMBL/GenBank/DDBJ whole genome shotgun (WGS) entry which is preliminary data.</text>
</comment>
<evidence type="ECO:0000313" key="9">
    <source>
        <dbReference type="EMBL" id="KZN29804.1"/>
    </source>
</evidence>
<organism evidence="9 10">
    <name type="scientific">Pseudoalteromonas luteoviolacea DSM 6061</name>
    <dbReference type="NCBI Taxonomy" id="1365250"/>
    <lineage>
        <taxon>Bacteria</taxon>
        <taxon>Pseudomonadati</taxon>
        <taxon>Pseudomonadota</taxon>
        <taxon>Gammaproteobacteria</taxon>
        <taxon>Alteromonadales</taxon>
        <taxon>Pseudoalteromonadaceae</taxon>
        <taxon>Pseudoalteromonas</taxon>
    </lineage>
</organism>
<dbReference type="EMBL" id="AUYB01000158">
    <property type="protein sequence ID" value="KZN29804.1"/>
    <property type="molecule type" value="Genomic_DNA"/>
</dbReference>
<dbReference type="SUPFAM" id="SSF49299">
    <property type="entry name" value="PKD domain"/>
    <property type="match status" value="2"/>
</dbReference>
<evidence type="ECO:0000256" key="1">
    <source>
        <dbReference type="ARBA" id="ARBA00011073"/>
    </source>
</evidence>
<dbReference type="InterPro" id="IPR050131">
    <property type="entry name" value="Peptidase_S8_subtilisin-like"/>
</dbReference>
<dbReference type="PANTHER" id="PTHR43806:SF11">
    <property type="entry name" value="CEREVISIN-RELATED"/>
    <property type="match status" value="1"/>
</dbReference>
<feature type="domain" description="PKD" evidence="8">
    <location>
        <begin position="558"/>
        <end position="625"/>
    </location>
</feature>
<feature type="signal peptide" evidence="7">
    <location>
        <begin position="1"/>
        <end position="34"/>
    </location>
</feature>
<dbReference type="Gene3D" id="2.60.40.10">
    <property type="entry name" value="Immunoglobulins"/>
    <property type="match status" value="2"/>
</dbReference>
<dbReference type="AlphaFoldDB" id="A0A166UCP3"/>
<keyword evidence="7" id="KW-0732">Signal</keyword>
<dbReference type="GO" id="GO:0005615">
    <property type="term" value="C:extracellular space"/>
    <property type="evidence" value="ECO:0007669"/>
    <property type="project" value="TreeGrafter"/>
</dbReference>
<feature type="active site" description="Charge relay system" evidence="6">
    <location>
        <position position="153"/>
    </location>
</feature>
<dbReference type="InterPro" id="IPR035986">
    <property type="entry name" value="PKD_dom_sf"/>
</dbReference>
<dbReference type="InterPro" id="IPR000601">
    <property type="entry name" value="PKD_dom"/>
</dbReference>
<dbReference type="GO" id="GO:0005975">
    <property type="term" value="P:carbohydrate metabolic process"/>
    <property type="evidence" value="ECO:0007669"/>
    <property type="project" value="InterPro"/>
</dbReference>
<dbReference type="RefSeq" id="WP_081215949.1">
    <property type="nucleotide sequence ID" value="NZ_AQHB01000049.1"/>
</dbReference>
<dbReference type="PATRIC" id="fig|1365250.3.peg.5206"/>
<dbReference type="SMART" id="SM00495">
    <property type="entry name" value="ChtBD3"/>
    <property type="match status" value="2"/>
</dbReference>
<evidence type="ECO:0000256" key="4">
    <source>
        <dbReference type="ARBA" id="ARBA00022801"/>
    </source>
</evidence>
<dbReference type="CDD" id="cd07477">
    <property type="entry name" value="Peptidases_S8_Subtilisin_subset"/>
    <property type="match status" value="1"/>
</dbReference>
<feature type="domain" description="PKD" evidence="8">
    <location>
        <begin position="414"/>
        <end position="498"/>
    </location>
</feature>
<dbReference type="Gene3D" id="2.10.10.20">
    <property type="entry name" value="Carbohydrate-binding module superfamily 5/12"/>
    <property type="match status" value="1"/>
</dbReference>
<dbReference type="PROSITE" id="PS50093">
    <property type="entry name" value="PKD"/>
    <property type="match status" value="2"/>
</dbReference>
<dbReference type="PROSITE" id="PS00138">
    <property type="entry name" value="SUBTILASE_SER"/>
    <property type="match status" value="1"/>
</dbReference>
<evidence type="ECO:0000256" key="2">
    <source>
        <dbReference type="ARBA" id="ARBA00022670"/>
    </source>
</evidence>
<dbReference type="InterPro" id="IPR034202">
    <property type="entry name" value="Subtilisin_Carlsberg-like"/>
</dbReference>
<dbReference type="InterPro" id="IPR000209">
    <property type="entry name" value="Peptidase_S8/S53_dom"/>
</dbReference>
<evidence type="ECO:0000256" key="5">
    <source>
        <dbReference type="ARBA" id="ARBA00022825"/>
    </source>
</evidence>
<dbReference type="InterPro" id="IPR037045">
    <property type="entry name" value="S8pro/Inhibitor_I9_sf"/>
</dbReference>
<evidence type="ECO:0000259" key="8">
    <source>
        <dbReference type="PROSITE" id="PS50093"/>
    </source>
</evidence>
<dbReference type="GO" id="GO:0006508">
    <property type="term" value="P:proteolysis"/>
    <property type="evidence" value="ECO:0007669"/>
    <property type="project" value="UniProtKB-KW"/>
</dbReference>
<dbReference type="InterPro" id="IPR036852">
    <property type="entry name" value="Peptidase_S8/S53_dom_sf"/>
</dbReference>
<dbReference type="Proteomes" id="UP000076643">
    <property type="component" value="Unassembled WGS sequence"/>
</dbReference>
<dbReference type="InterPro" id="IPR022409">
    <property type="entry name" value="PKD/Chitinase_dom"/>
</dbReference>
<evidence type="ECO:0000313" key="10">
    <source>
        <dbReference type="Proteomes" id="UP000076643"/>
    </source>
</evidence>
<dbReference type="SUPFAM" id="SSF51055">
    <property type="entry name" value="Carbohydrate binding domain"/>
    <property type="match status" value="1"/>
</dbReference>
<dbReference type="PROSITE" id="PS51892">
    <property type="entry name" value="SUBTILASE"/>
    <property type="match status" value="1"/>
</dbReference>
<dbReference type="GO" id="GO:0046872">
    <property type="term" value="F:metal ion binding"/>
    <property type="evidence" value="ECO:0007669"/>
    <property type="project" value="UniProtKB-KW"/>
</dbReference>
<dbReference type="CDD" id="cd00146">
    <property type="entry name" value="PKD"/>
    <property type="match status" value="2"/>
</dbReference>
<feature type="chain" id="PRO_5007880549" description="PKD domain-containing protein" evidence="7">
    <location>
        <begin position="35"/>
        <end position="696"/>
    </location>
</feature>
<dbReference type="Pfam" id="PF00082">
    <property type="entry name" value="Peptidase_S8"/>
    <property type="match status" value="1"/>
</dbReference>
<keyword evidence="4 6" id="KW-0378">Hydrolase</keyword>
<dbReference type="InterPro" id="IPR036573">
    <property type="entry name" value="CBM_sf_5/12"/>
</dbReference>
<dbReference type="PANTHER" id="PTHR43806">
    <property type="entry name" value="PEPTIDASE S8"/>
    <property type="match status" value="1"/>
</dbReference>
<dbReference type="Gene3D" id="3.30.70.80">
    <property type="entry name" value="Peptidase S8 propeptide/proteinase inhibitor I9"/>
    <property type="match status" value="1"/>
</dbReference>
<dbReference type="InterPro" id="IPR023828">
    <property type="entry name" value="Peptidase_S8_Ser-AS"/>
</dbReference>
<keyword evidence="5 6" id="KW-0720">Serine protease</keyword>
<dbReference type="InterPro" id="IPR015500">
    <property type="entry name" value="Peptidase_S8_subtilisin-rel"/>
</dbReference>
<dbReference type="GO" id="GO:0030246">
    <property type="term" value="F:carbohydrate binding"/>
    <property type="evidence" value="ECO:0007669"/>
    <property type="project" value="InterPro"/>
</dbReference>
<gene>
    <name evidence="9" type="ORF">N475_05765</name>
</gene>
<feature type="active site" description="Charge relay system" evidence="6">
    <location>
        <position position="346"/>
    </location>
</feature>
<proteinExistence type="inferred from homology"/>
<dbReference type="InterPro" id="IPR022398">
    <property type="entry name" value="Peptidase_S8_His-AS"/>
</dbReference>
<protein>
    <recommendedName>
        <fullName evidence="8">PKD domain-containing protein</fullName>
    </recommendedName>
</protein>
<comment type="similarity">
    <text evidence="1 6">Belongs to the peptidase S8 family.</text>
</comment>
<dbReference type="InterPro" id="IPR013783">
    <property type="entry name" value="Ig-like_fold"/>
</dbReference>
<dbReference type="Pfam" id="PF18911">
    <property type="entry name" value="PKD_4"/>
    <property type="match status" value="2"/>
</dbReference>
<dbReference type="GO" id="GO:0004553">
    <property type="term" value="F:hydrolase activity, hydrolyzing O-glycosyl compounds"/>
    <property type="evidence" value="ECO:0007669"/>
    <property type="project" value="InterPro"/>
</dbReference>
<dbReference type="SMART" id="SM00089">
    <property type="entry name" value="PKD"/>
    <property type="match status" value="2"/>
</dbReference>
<dbReference type="SUPFAM" id="SSF52743">
    <property type="entry name" value="Subtilisin-like"/>
    <property type="match status" value="1"/>
</dbReference>
<name>A0A166UCP3_9GAMM</name>